<name>A0A9D9DAP0_9GAMM</name>
<dbReference type="Gene3D" id="3.40.50.2300">
    <property type="match status" value="1"/>
</dbReference>
<dbReference type="GO" id="GO:0000156">
    <property type="term" value="F:phosphorelay response regulator activity"/>
    <property type="evidence" value="ECO:0007669"/>
    <property type="project" value="TreeGrafter"/>
</dbReference>
<dbReference type="InterPro" id="IPR036388">
    <property type="entry name" value="WH-like_DNA-bd_sf"/>
</dbReference>
<dbReference type="Pfam" id="PF00486">
    <property type="entry name" value="Trans_reg_C"/>
    <property type="match status" value="1"/>
</dbReference>
<dbReference type="PANTHER" id="PTHR48111:SF35">
    <property type="entry name" value="TRANSCRIPTIONAL REGULATORY PROTEIN QSEB"/>
    <property type="match status" value="1"/>
</dbReference>
<dbReference type="SMART" id="SM00862">
    <property type="entry name" value="Trans_reg_C"/>
    <property type="match status" value="1"/>
</dbReference>
<evidence type="ECO:0000256" key="5">
    <source>
        <dbReference type="ARBA" id="ARBA00023015"/>
    </source>
</evidence>
<dbReference type="PROSITE" id="PS50110">
    <property type="entry name" value="RESPONSE_REGULATORY"/>
    <property type="match status" value="1"/>
</dbReference>
<reference evidence="12" key="2">
    <citation type="journal article" date="2021" name="PeerJ">
        <title>Extensive microbial diversity within the chicken gut microbiome revealed by metagenomics and culture.</title>
        <authorList>
            <person name="Gilroy R."/>
            <person name="Ravi A."/>
            <person name="Getino M."/>
            <person name="Pursley I."/>
            <person name="Horton D.L."/>
            <person name="Alikhan N.F."/>
            <person name="Baker D."/>
            <person name="Gharbi K."/>
            <person name="Hall N."/>
            <person name="Watson M."/>
            <person name="Adriaenssens E.M."/>
            <person name="Foster-Nyarko E."/>
            <person name="Jarju S."/>
            <person name="Secka A."/>
            <person name="Antonio M."/>
            <person name="Oren A."/>
            <person name="Chaudhuri R.R."/>
            <person name="La Ragione R."/>
            <person name="Hildebrand F."/>
            <person name="Pallen M.J."/>
        </authorList>
    </citation>
    <scope>NUCLEOTIDE SEQUENCE</scope>
    <source>
        <strain evidence="12">17213</strain>
    </source>
</reference>
<dbReference type="InterPro" id="IPR039420">
    <property type="entry name" value="WalR-like"/>
</dbReference>
<comment type="subcellular location">
    <subcellularLocation>
        <location evidence="1">Cytoplasm</location>
    </subcellularLocation>
</comment>
<protein>
    <submittedName>
        <fullName evidence="12">Response regulator</fullName>
    </submittedName>
</protein>
<dbReference type="PANTHER" id="PTHR48111">
    <property type="entry name" value="REGULATOR OF RPOS"/>
    <property type="match status" value="1"/>
</dbReference>
<evidence type="ECO:0000313" key="12">
    <source>
        <dbReference type="EMBL" id="MBO8415573.1"/>
    </source>
</evidence>
<dbReference type="GO" id="GO:0000976">
    <property type="term" value="F:transcription cis-regulatory region binding"/>
    <property type="evidence" value="ECO:0007669"/>
    <property type="project" value="TreeGrafter"/>
</dbReference>
<evidence type="ECO:0000256" key="8">
    <source>
        <dbReference type="PROSITE-ProRule" id="PRU00169"/>
    </source>
</evidence>
<dbReference type="InterPro" id="IPR001867">
    <property type="entry name" value="OmpR/PhoB-type_DNA-bd"/>
</dbReference>
<feature type="domain" description="OmpR/PhoB-type" evidence="11">
    <location>
        <begin position="127"/>
        <end position="225"/>
    </location>
</feature>
<evidence type="ECO:0000256" key="4">
    <source>
        <dbReference type="ARBA" id="ARBA00023012"/>
    </source>
</evidence>
<dbReference type="SUPFAM" id="SSF46894">
    <property type="entry name" value="C-terminal effector domain of the bipartite response regulators"/>
    <property type="match status" value="1"/>
</dbReference>
<keyword evidence="3 8" id="KW-0597">Phosphoprotein</keyword>
<sequence length="229" mass="25410">MRILLVEDDKMIGQAVLDGLNRQSYAVDWFRDGSEALYAPEDVTYDCILLDLGLPGMDGVSLLSAWRRKKLKTPVIILTARDGIDDRVSGLDKGADDYVVKPFELAELTARIRAVLRRSQGGDAALSSELTNGLITLDLVTHEAQVKTEEGFTKVELTSREFALLQALMQRPGAVLSREALEERIYSYDDEIESNAVEYIIHTLRRKIGSAAIKNVRGVGWKVAKNEAS</sequence>
<dbReference type="InterPro" id="IPR016032">
    <property type="entry name" value="Sig_transdc_resp-reg_C-effctor"/>
</dbReference>
<reference evidence="12" key="1">
    <citation type="submission" date="2020-10" db="EMBL/GenBank/DDBJ databases">
        <authorList>
            <person name="Gilroy R."/>
        </authorList>
    </citation>
    <scope>NUCLEOTIDE SEQUENCE</scope>
    <source>
        <strain evidence="12">17213</strain>
    </source>
</reference>
<dbReference type="AlphaFoldDB" id="A0A9D9DAP0"/>
<dbReference type="SMART" id="SM00448">
    <property type="entry name" value="REC"/>
    <property type="match status" value="1"/>
</dbReference>
<keyword evidence="6 9" id="KW-0238">DNA-binding</keyword>
<gene>
    <name evidence="12" type="ORF">IAB19_04225</name>
</gene>
<dbReference type="Proteomes" id="UP000823631">
    <property type="component" value="Unassembled WGS sequence"/>
</dbReference>
<evidence type="ECO:0000256" key="9">
    <source>
        <dbReference type="PROSITE-ProRule" id="PRU01091"/>
    </source>
</evidence>
<dbReference type="FunFam" id="3.40.50.2300:FF:000002">
    <property type="entry name" value="DNA-binding response regulator PhoP"/>
    <property type="match status" value="1"/>
</dbReference>
<evidence type="ECO:0000259" key="10">
    <source>
        <dbReference type="PROSITE" id="PS50110"/>
    </source>
</evidence>
<evidence type="ECO:0000313" key="13">
    <source>
        <dbReference type="Proteomes" id="UP000823631"/>
    </source>
</evidence>
<accession>A0A9D9DAP0</accession>
<dbReference type="GO" id="GO:0032993">
    <property type="term" value="C:protein-DNA complex"/>
    <property type="evidence" value="ECO:0007669"/>
    <property type="project" value="TreeGrafter"/>
</dbReference>
<proteinExistence type="predicted"/>
<evidence type="ECO:0000256" key="6">
    <source>
        <dbReference type="ARBA" id="ARBA00023125"/>
    </source>
</evidence>
<dbReference type="Gene3D" id="6.10.250.690">
    <property type="match status" value="1"/>
</dbReference>
<dbReference type="Gene3D" id="1.10.10.10">
    <property type="entry name" value="Winged helix-like DNA-binding domain superfamily/Winged helix DNA-binding domain"/>
    <property type="match status" value="1"/>
</dbReference>
<dbReference type="PROSITE" id="PS51755">
    <property type="entry name" value="OMPR_PHOB"/>
    <property type="match status" value="1"/>
</dbReference>
<keyword evidence="2" id="KW-0963">Cytoplasm</keyword>
<dbReference type="CDD" id="cd17624">
    <property type="entry name" value="REC_OmpR_PmrA-like"/>
    <property type="match status" value="1"/>
</dbReference>
<dbReference type="InterPro" id="IPR001789">
    <property type="entry name" value="Sig_transdc_resp-reg_receiver"/>
</dbReference>
<evidence type="ECO:0000256" key="1">
    <source>
        <dbReference type="ARBA" id="ARBA00004496"/>
    </source>
</evidence>
<feature type="modified residue" description="4-aspartylphosphate" evidence="8">
    <location>
        <position position="51"/>
    </location>
</feature>
<evidence type="ECO:0000256" key="3">
    <source>
        <dbReference type="ARBA" id="ARBA00022553"/>
    </source>
</evidence>
<feature type="DNA-binding region" description="OmpR/PhoB-type" evidence="9">
    <location>
        <begin position="127"/>
        <end position="225"/>
    </location>
</feature>
<dbReference type="Pfam" id="PF00072">
    <property type="entry name" value="Response_reg"/>
    <property type="match status" value="1"/>
</dbReference>
<keyword evidence="4" id="KW-0902">Two-component regulatory system</keyword>
<organism evidence="12 13">
    <name type="scientific">Candidatus Avisuccinivibrio stercorigallinarum</name>
    <dbReference type="NCBI Taxonomy" id="2840704"/>
    <lineage>
        <taxon>Bacteria</taxon>
        <taxon>Pseudomonadati</taxon>
        <taxon>Pseudomonadota</taxon>
        <taxon>Gammaproteobacteria</taxon>
        <taxon>Aeromonadales</taxon>
        <taxon>Succinivibrionaceae</taxon>
        <taxon>Succinivibrionaceae incertae sedis</taxon>
        <taxon>Candidatus Avisuccinivibrio</taxon>
    </lineage>
</organism>
<keyword evidence="5" id="KW-0805">Transcription regulation</keyword>
<comment type="caution">
    <text evidence="12">The sequence shown here is derived from an EMBL/GenBank/DDBJ whole genome shotgun (WGS) entry which is preliminary data.</text>
</comment>
<dbReference type="EMBL" id="JADINH010000091">
    <property type="protein sequence ID" value="MBO8415573.1"/>
    <property type="molecule type" value="Genomic_DNA"/>
</dbReference>
<keyword evidence="7" id="KW-0804">Transcription</keyword>
<feature type="domain" description="Response regulatory" evidence="10">
    <location>
        <begin position="2"/>
        <end position="116"/>
    </location>
</feature>
<evidence type="ECO:0000259" key="11">
    <source>
        <dbReference type="PROSITE" id="PS51755"/>
    </source>
</evidence>
<evidence type="ECO:0000256" key="7">
    <source>
        <dbReference type="ARBA" id="ARBA00023163"/>
    </source>
</evidence>
<dbReference type="SUPFAM" id="SSF52172">
    <property type="entry name" value="CheY-like"/>
    <property type="match status" value="1"/>
</dbReference>
<dbReference type="GO" id="GO:0006355">
    <property type="term" value="P:regulation of DNA-templated transcription"/>
    <property type="evidence" value="ECO:0007669"/>
    <property type="project" value="InterPro"/>
</dbReference>
<dbReference type="CDD" id="cd00383">
    <property type="entry name" value="trans_reg_C"/>
    <property type="match status" value="1"/>
</dbReference>
<evidence type="ECO:0000256" key="2">
    <source>
        <dbReference type="ARBA" id="ARBA00022490"/>
    </source>
</evidence>
<dbReference type="InterPro" id="IPR011006">
    <property type="entry name" value="CheY-like_superfamily"/>
</dbReference>
<dbReference type="GO" id="GO:0005829">
    <property type="term" value="C:cytosol"/>
    <property type="evidence" value="ECO:0007669"/>
    <property type="project" value="TreeGrafter"/>
</dbReference>